<dbReference type="Proteomes" id="UP000188354">
    <property type="component" value="Chromosome LG07"/>
</dbReference>
<reference evidence="2 3" key="1">
    <citation type="journal article" date="2017" name="Plant Biotechnol. J.">
        <title>A comprehensive draft genome sequence for lupin (Lupinus angustifolius), an emerging health food: insights into plant-microbe interactions and legume evolution.</title>
        <authorList>
            <person name="Hane J.K."/>
            <person name="Ming Y."/>
            <person name="Kamphuis L.G."/>
            <person name="Nelson M.N."/>
            <person name="Garg G."/>
            <person name="Atkins C.A."/>
            <person name="Bayer P.E."/>
            <person name="Bravo A."/>
            <person name="Bringans S."/>
            <person name="Cannon S."/>
            <person name="Edwards D."/>
            <person name="Foley R."/>
            <person name="Gao L.L."/>
            <person name="Harrison M.J."/>
            <person name="Huang W."/>
            <person name="Hurgobin B."/>
            <person name="Li S."/>
            <person name="Liu C.W."/>
            <person name="McGrath A."/>
            <person name="Morahan G."/>
            <person name="Murray J."/>
            <person name="Weller J."/>
            <person name="Jian J."/>
            <person name="Singh K.B."/>
        </authorList>
    </citation>
    <scope>NUCLEOTIDE SEQUENCE [LARGE SCALE GENOMIC DNA]</scope>
    <source>
        <strain evidence="3">cv. Tanjil</strain>
        <tissue evidence="2">Whole plant</tissue>
    </source>
</reference>
<accession>A0A4P1RBR2</accession>
<dbReference type="OrthoDB" id="1436932at2759"/>
<organism evidence="2 3">
    <name type="scientific">Lupinus angustifolius</name>
    <name type="common">Narrow-leaved blue lupine</name>
    <dbReference type="NCBI Taxonomy" id="3871"/>
    <lineage>
        <taxon>Eukaryota</taxon>
        <taxon>Viridiplantae</taxon>
        <taxon>Streptophyta</taxon>
        <taxon>Embryophyta</taxon>
        <taxon>Tracheophyta</taxon>
        <taxon>Spermatophyta</taxon>
        <taxon>Magnoliopsida</taxon>
        <taxon>eudicotyledons</taxon>
        <taxon>Gunneridae</taxon>
        <taxon>Pentapetalae</taxon>
        <taxon>rosids</taxon>
        <taxon>fabids</taxon>
        <taxon>Fabales</taxon>
        <taxon>Fabaceae</taxon>
        <taxon>Papilionoideae</taxon>
        <taxon>50 kb inversion clade</taxon>
        <taxon>genistoids sensu lato</taxon>
        <taxon>core genistoids</taxon>
        <taxon>Genisteae</taxon>
        <taxon>Lupinus</taxon>
    </lineage>
</organism>
<dbReference type="AlphaFoldDB" id="A0A4P1RBR2"/>
<gene>
    <name evidence="2" type="ORF">TanjilG_19952</name>
</gene>
<feature type="region of interest" description="Disordered" evidence="1">
    <location>
        <begin position="92"/>
        <end position="123"/>
    </location>
</feature>
<evidence type="ECO:0000256" key="1">
    <source>
        <dbReference type="SAM" id="MobiDB-lite"/>
    </source>
</evidence>
<proteinExistence type="predicted"/>
<dbReference type="KEGG" id="lang:109352643"/>
<protein>
    <submittedName>
        <fullName evidence="2">Uncharacterized protein</fullName>
    </submittedName>
</protein>
<evidence type="ECO:0000313" key="3">
    <source>
        <dbReference type="Proteomes" id="UP000188354"/>
    </source>
</evidence>
<feature type="compositionally biased region" description="Basic residues" evidence="1">
    <location>
        <begin position="101"/>
        <end position="113"/>
    </location>
</feature>
<evidence type="ECO:0000313" key="2">
    <source>
        <dbReference type="EMBL" id="OIW07851.1"/>
    </source>
</evidence>
<dbReference type="Gramene" id="OIW07851">
    <property type="protein sequence ID" value="OIW07851"/>
    <property type="gene ID" value="TanjilG_19952"/>
</dbReference>
<sequence length="123" mass="13918">MGNVSTQKFTLVRFCVPLLLVVTFCYATSALATTQALGSEVNVAGKLVKEELAKTNLKVQDDEKAKSKGFFDQKPIFKWPFIKPIHPQPVIKRNPFPVHKPAPKGYRRPRVKKNLFSPPPPRY</sequence>
<dbReference type="EMBL" id="CM007367">
    <property type="protein sequence ID" value="OIW07851.1"/>
    <property type="molecule type" value="Genomic_DNA"/>
</dbReference>
<name>A0A4P1RBR2_LUPAN</name>
<keyword evidence="3" id="KW-1185">Reference proteome</keyword>